<evidence type="ECO:0000313" key="2">
    <source>
        <dbReference type="Proteomes" id="UP001243989"/>
    </source>
</evidence>
<keyword evidence="2" id="KW-1185">Reference proteome</keyword>
<evidence type="ECO:0000313" key="1">
    <source>
        <dbReference type="EMBL" id="KAK1638658.1"/>
    </source>
</evidence>
<proteinExistence type="predicted"/>
<dbReference type="EMBL" id="JAHMHQ010000006">
    <property type="protein sequence ID" value="KAK1638658.1"/>
    <property type="molecule type" value="Genomic_DNA"/>
</dbReference>
<dbReference type="GeneID" id="85467250"/>
<accession>A0AAI9ZXA7</accession>
<protein>
    <submittedName>
        <fullName evidence="1">Uncharacterized protein</fullName>
    </submittedName>
</protein>
<dbReference type="RefSeq" id="XP_060447265.1">
    <property type="nucleotide sequence ID" value="XM_060582388.1"/>
</dbReference>
<organism evidence="1 2">
    <name type="scientific">Colletotrichum phormii</name>
    <dbReference type="NCBI Taxonomy" id="359342"/>
    <lineage>
        <taxon>Eukaryota</taxon>
        <taxon>Fungi</taxon>
        <taxon>Dikarya</taxon>
        <taxon>Ascomycota</taxon>
        <taxon>Pezizomycotina</taxon>
        <taxon>Sordariomycetes</taxon>
        <taxon>Hypocreomycetidae</taxon>
        <taxon>Glomerellales</taxon>
        <taxon>Glomerellaceae</taxon>
        <taxon>Colletotrichum</taxon>
        <taxon>Colletotrichum acutatum species complex</taxon>
    </lineage>
</organism>
<sequence>MCQCHNFGQLTRGSESASDMLECLPEPLIGVHIAFLHKQNGDLFGRHAGRGKPSRLWETLTHAKKKMVVCLPSSRSGGGAFFAFFLSNTLNSSTSCIDEVSPTNSPPESKVCCALDVTTKKKTLCPWHVGWRGIGPRGEMQDNPVSVWSSWLTAPPLVRSFG</sequence>
<dbReference type="AlphaFoldDB" id="A0AAI9ZXA7"/>
<dbReference type="Proteomes" id="UP001243989">
    <property type="component" value="Unassembled WGS sequence"/>
</dbReference>
<gene>
    <name evidence="1" type="ORF">BDP81DRAFT_189609</name>
</gene>
<reference evidence="1" key="1">
    <citation type="submission" date="2021-06" db="EMBL/GenBank/DDBJ databases">
        <title>Comparative genomics, transcriptomics and evolutionary studies reveal genomic signatures of adaptation to plant cell wall in hemibiotrophic fungi.</title>
        <authorList>
            <consortium name="DOE Joint Genome Institute"/>
            <person name="Baroncelli R."/>
            <person name="Diaz J.F."/>
            <person name="Benocci T."/>
            <person name="Peng M."/>
            <person name="Battaglia E."/>
            <person name="Haridas S."/>
            <person name="Andreopoulos W."/>
            <person name="Labutti K."/>
            <person name="Pangilinan J."/>
            <person name="Floch G.L."/>
            <person name="Makela M.R."/>
            <person name="Henrissat B."/>
            <person name="Grigoriev I.V."/>
            <person name="Crouch J.A."/>
            <person name="De Vries R.P."/>
            <person name="Sukno S.A."/>
            <person name="Thon M.R."/>
        </authorList>
    </citation>
    <scope>NUCLEOTIDE SEQUENCE</scope>
    <source>
        <strain evidence="1">CBS 102054</strain>
    </source>
</reference>
<name>A0AAI9ZXA7_9PEZI</name>
<comment type="caution">
    <text evidence="1">The sequence shown here is derived from an EMBL/GenBank/DDBJ whole genome shotgun (WGS) entry which is preliminary data.</text>
</comment>